<dbReference type="AlphaFoldDB" id="A0A1H3QYA5"/>
<keyword evidence="3" id="KW-1185">Reference proteome</keyword>
<dbReference type="Pfam" id="PF00561">
    <property type="entry name" value="Abhydrolase_1"/>
    <property type="match status" value="1"/>
</dbReference>
<reference evidence="3" key="1">
    <citation type="submission" date="2016-10" db="EMBL/GenBank/DDBJ databases">
        <authorList>
            <person name="Varghese N."/>
            <person name="Submissions S."/>
        </authorList>
    </citation>
    <scope>NUCLEOTIDE SEQUENCE [LARGE SCALE GENOMIC DNA]</scope>
    <source>
        <strain evidence="3">DSM 45422</strain>
    </source>
</reference>
<dbReference type="RefSeq" id="WP_091162089.1">
    <property type="nucleotide sequence ID" value="NZ_FNOT01000027.1"/>
</dbReference>
<sequence length="314" mass="32574">MSLPPAVTSPATPVAWPPGAVATTTDLDGPVRFLDLGGPAGAPVALCVHGLGGSALTWGLLAPFLAGTHRVLAVDLFGHGGSGVPAGPRPDAVPADRRLLDRFVREVVGEPVVLLGHSMGGVLTVLQAAAAPETVRRLVLLSPPVPGTAGRLDPAIAAKLAFLRLPGVAGRVARQLAALTPEQVVDRQLRQATRHLHRIPAEGIAAAVAETRDRAARPDAAAGRAEQWAALLGTMALLARPRAWRRTLAGVTAPTLWLHGADDPLSAADRARALAATRPDWTFEVRPGVGHLLALEDPAWTAERVLAADARGSR</sequence>
<dbReference type="PANTHER" id="PTHR46438">
    <property type="entry name" value="ALPHA/BETA-HYDROLASES SUPERFAMILY PROTEIN"/>
    <property type="match status" value="1"/>
</dbReference>
<dbReference type="Gene3D" id="3.40.50.1820">
    <property type="entry name" value="alpha/beta hydrolase"/>
    <property type="match status" value="1"/>
</dbReference>
<dbReference type="OrthoDB" id="9770427at2"/>
<organism evidence="2 3">
    <name type="scientific">Geodermatophilus africanus</name>
    <dbReference type="NCBI Taxonomy" id="1137993"/>
    <lineage>
        <taxon>Bacteria</taxon>
        <taxon>Bacillati</taxon>
        <taxon>Actinomycetota</taxon>
        <taxon>Actinomycetes</taxon>
        <taxon>Geodermatophilales</taxon>
        <taxon>Geodermatophilaceae</taxon>
        <taxon>Geodermatophilus</taxon>
    </lineage>
</organism>
<proteinExistence type="predicted"/>
<dbReference type="InterPro" id="IPR000073">
    <property type="entry name" value="AB_hydrolase_1"/>
</dbReference>
<dbReference type="PRINTS" id="PR00111">
    <property type="entry name" value="ABHYDROLASE"/>
</dbReference>
<name>A0A1H3QYA5_9ACTN</name>
<dbReference type="SUPFAM" id="SSF53474">
    <property type="entry name" value="alpha/beta-Hydrolases"/>
    <property type="match status" value="1"/>
</dbReference>
<evidence type="ECO:0000313" key="3">
    <source>
        <dbReference type="Proteomes" id="UP000198921"/>
    </source>
</evidence>
<dbReference type="InterPro" id="IPR029058">
    <property type="entry name" value="AB_hydrolase_fold"/>
</dbReference>
<dbReference type="PANTHER" id="PTHR46438:SF11">
    <property type="entry name" value="LIPASE-RELATED"/>
    <property type="match status" value="1"/>
</dbReference>
<protein>
    <submittedName>
        <fullName evidence="2">2-succinyl-6-hydroxy-2,4-cyclohexadiene-1-carboxylate synthase</fullName>
    </submittedName>
</protein>
<dbReference type="EMBL" id="FNOT01000027">
    <property type="protein sequence ID" value="SDZ18223.1"/>
    <property type="molecule type" value="Genomic_DNA"/>
</dbReference>
<accession>A0A1H3QYA5</accession>
<dbReference type="GO" id="GO:0003824">
    <property type="term" value="F:catalytic activity"/>
    <property type="evidence" value="ECO:0007669"/>
    <property type="project" value="UniProtKB-ARBA"/>
</dbReference>
<dbReference type="STRING" id="1137993.SAMN05660209_04944"/>
<dbReference type="Proteomes" id="UP000198921">
    <property type="component" value="Unassembled WGS sequence"/>
</dbReference>
<gene>
    <name evidence="2" type="ORF">SAMN05660209_04944</name>
</gene>
<evidence type="ECO:0000313" key="2">
    <source>
        <dbReference type="EMBL" id="SDZ18223.1"/>
    </source>
</evidence>
<evidence type="ECO:0000259" key="1">
    <source>
        <dbReference type="Pfam" id="PF00561"/>
    </source>
</evidence>
<feature type="domain" description="AB hydrolase-1" evidence="1">
    <location>
        <begin position="46"/>
        <end position="298"/>
    </location>
</feature>